<dbReference type="Proteomes" id="UP000604117">
    <property type="component" value="Unassembled WGS sequence"/>
</dbReference>
<comment type="caution">
    <text evidence="2">The sequence shown here is derived from an EMBL/GenBank/DDBJ whole genome shotgun (WGS) entry which is preliminary data.</text>
</comment>
<evidence type="ECO:0000259" key="1">
    <source>
        <dbReference type="Pfam" id="PF13460"/>
    </source>
</evidence>
<dbReference type="Gene3D" id="3.40.50.720">
    <property type="entry name" value="NAD(P)-binding Rossmann-like Domain"/>
    <property type="match status" value="1"/>
</dbReference>
<dbReference type="Pfam" id="PF13460">
    <property type="entry name" value="NAD_binding_10"/>
    <property type="match status" value="1"/>
</dbReference>
<dbReference type="RefSeq" id="WP_203718246.1">
    <property type="nucleotide sequence ID" value="NZ_BONE01000088.1"/>
</dbReference>
<keyword evidence="3" id="KW-1185">Reference proteome</keyword>
<evidence type="ECO:0000313" key="2">
    <source>
        <dbReference type="EMBL" id="GIF77391.1"/>
    </source>
</evidence>
<dbReference type="PANTHER" id="PTHR43162">
    <property type="match status" value="1"/>
</dbReference>
<dbReference type="InterPro" id="IPR016040">
    <property type="entry name" value="NAD(P)-bd_dom"/>
</dbReference>
<dbReference type="EMBL" id="BONE01000088">
    <property type="protein sequence ID" value="GIF77391.1"/>
    <property type="molecule type" value="Genomic_DNA"/>
</dbReference>
<proteinExistence type="predicted"/>
<dbReference type="InterPro" id="IPR036291">
    <property type="entry name" value="NAD(P)-bd_dom_sf"/>
</dbReference>
<sequence length="262" mass="27161">MNTPILVTGGTGTLGRYVVGRLREKGSEIRVLTRTPRPPADGVTYVAGDLATGDGAAAAVEGIGTIVHLAGTQKGDDVKARHLMAAAARAGAEHVVYISVVGADRTPVKSAIDRAMFGYVAAKRAAEEIVAASGVPYSTLRATQFHELAFQAVAAMAKLPVVFAPGGTSMQPIAADEVAARLVELALGEPQGLVADMGGPRIHSFAGLARSYLRATGRRRPIVSVPAPGAAARAFRAGANLTPEHAVGHQTWEDFLTQRLAI</sequence>
<gene>
    <name evidence="2" type="ORF">Asi02nite_69090</name>
</gene>
<name>A0ABQ4D1K6_9ACTN</name>
<evidence type="ECO:0000313" key="3">
    <source>
        <dbReference type="Proteomes" id="UP000604117"/>
    </source>
</evidence>
<dbReference type="SUPFAM" id="SSF51735">
    <property type="entry name" value="NAD(P)-binding Rossmann-fold domains"/>
    <property type="match status" value="1"/>
</dbReference>
<protein>
    <submittedName>
        <fullName evidence="2">Nucleotide-diphosphate-sugar epimerase</fullName>
    </submittedName>
</protein>
<dbReference type="InterPro" id="IPR051604">
    <property type="entry name" value="Ergot_Alk_Oxidoreductase"/>
</dbReference>
<dbReference type="PANTHER" id="PTHR43162:SF1">
    <property type="entry name" value="PRESTALK A DIFFERENTIATION PROTEIN A"/>
    <property type="match status" value="1"/>
</dbReference>
<accession>A0ABQ4D1K6</accession>
<feature type="domain" description="NAD(P)-binding" evidence="1">
    <location>
        <begin position="9"/>
        <end position="156"/>
    </location>
</feature>
<organism evidence="2 3">
    <name type="scientific">Asanoa siamensis</name>
    <dbReference type="NCBI Taxonomy" id="926357"/>
    <lineage>
        <taxon>Bacteria</taxon>
        <taxon>Bacillati</taxon>
        <taxon>Actinomycetota</taxon>
        <taxon>Actinomycetes</taxon>
        <taxon>Micromonosporales</taxon>
        <taxon>Micromonosporaceae</taxon>
        <taxon>Asanoa</taxon>
    </lineage>
</organism>
<reference evidence="2 3" key="1">
    <citation type="submission" date="2021-01" db="EMBL/GenBank/DDBJ databases">
        <title>Whole genome shotgun sequence of Asanoa siamensis NBRC 107932.</title>
        <authorList>
            <person name="Komaki H."/>
            <person name="Tamura T."/>
        </authorList>
    </citation>
    <scope>NUCLEOTIDE SEQUENCE [LARGE SCALE GENOMIC DNA]</scope>
    <source>
        <strain evidence="2 3">NBRC 107932</strain>
    </source>
</reference>